<protein>
    <submittedName>
        <fullName evidence="1">Uncharacterized protein</fullName>
    </submittedName>
</protein>
<organism evidence="1 2">
    <name type="scientific">Puccinia striiformis f. sp. tritici</name>
    <dbReference type="NCBI Taxonomy" id="168172"/>
    <lineage>
        <taxon>Eukaryota</taxon>
        <taxon>Fungi</taxon>
        <taxon>Dikarya</taxon>
        <taxon>Basidiomycota</taxon>
        <taxon>Pucciniomycotina</taxon>
        <taxon>Pucciniomycetes</taxon>
        <taxon>Pucciniales</taxon>
        <taxon>Pucciniaceae</taxon>
        <taxon>Puccinia</taxon>
    </lineage>
</organism>
<comment type="caution">
    <text evidence="1">The sequence shown here is derived from an EMBL/GenBank/DDBJ whole genome shotgun (WGS) entry which is preliminary data.</text>
</comment>
<reference evidence="1 2" key="3">
    <citation type="journal article" date="2022" name="Microbiol. Spectr.">
        <title>Folding features and dynamics of 3D genome architecture in plant fungal pathogens.</title>
        <authorList>
            <person name="Xia C."/>
        </authorList>
    </citation>
    <scope>NUCLEOTIDE SEQUENCE [LARGE SCALE GENOMIC DNA]</scope>
    <source>
        <strain evidence="1 2">93-210</strain>
    </source>
</reference>
<proteinExistence type="predicted"/>
<accession>A0ACC0EV53</accession>
<keyword evidence="2" id="KW-1185">Reference proteome</keyword>
<dbReference type="Proteomes" id="UP001060170">
    <property type="component" value="Chromosome 2"/>
</dbReference>
<name>A0ACC0EV53_9BASI</name>
<dbReference type="EMBL" id="CM045866">
    <property type="protein sequence ID" value="KAI7960799.1"/>
    <property type="molecule type" value="Genomic_DNA"/>
</dbReference>
<sequence length="99" mass="11556">MENWRTQSMKITPDRAIRLARKTVPLIKLMRTLFNKISNPRKKGSSSDLLTELNTITLNKLKVLPFWITLDLNHLIDAIARIPCWNELSNLEIARIQIF</sequence>
<evidence type="ECO:0000313" key="2">
    <source>
        <dbReference type="Proteomes" id="UP001060170"/>
    </source>
</evidence>
<gene>
    <name evidence="1" type="ORF">MJO28_001288</name>
</gene>
<evidence type="ECO:0000313" key="1">
    <source>
        <dbReference type="EMBL" id="KAI7960799.1"/>
    </source>
</evidence>
<reference evidence="2" key="2">
    <citation type="journal article" date="2018" name="Mol. Plant Microbe Interact.">
        <title>Genome sequence resources for the wheat stripe rust pathogen (Puccinia striiformis f. sp. tritici) and the barley stripe rust pathogen (Puccinia striiformis f. sp. hordei).</title>
        <authorList>
            <person name="Xia C."/>
            <person name="Wang M."/>
            <person name="Yin C."/>
            <person name="Cornejo O.E."/>
            <person name="Hulbert S.H."/>
            <person name="Chen X."/>
        </authorList>
    </citation>
    <scope>NUCLEOTIDE SEQUENCE [LARGE SCALE GENOMIC DNA]</scope>
    <source>
        <strain evidence="2">93-210</strain>
    </source>
</reference>
<reference evidence="2" key="1">
    <citation type="journal article" date="2018" name="BMC Genomics">
        <title>Genomic insights into host adaptation between the wheat stripe rust pathogen (Puccinia striiformis f. sp. tritici) and the barley stripe rust pathogen (Puccinia striiformis f. sp. hordei).</title>
        <authorList>
            <person name="Xia C."/>
            <person name="Wang M."/>
            <person name="Yin C."/>
            <person name="Cornejo O.E."/>
            <person name="Hulbert S.H."/>
            <person name="Chen X."/>
        </authorList>
    </citation>
    <scope>NUCLEOTIDE SEQUENCE [LARGE SCALE GENOMIC DNA]</scope>
    <source>
        <strain evidence="2">93-210</strain>
    </source>
</reference>